<evidence type="ECO:0000256" key="1">
    <source>
        <dbReference type="ARBA" id="ARBA00004651"/>
    </source>
</evidence>
<dbReference type="PATRIC" id="fig|573060.9.peg.1504"/>
<evidence type="ECO:0000256" key="5">
    <source>
        <dbReference type="ARBA" id="ARBA00023136"/>
    </source>
</evidence>
<keyword evidence="2" id="KW-1003">Cell membrane</keyword>
<keyword evidence="5 6" id="KW-0472">Membrane</keyword>
<evidence type="ECO:0000256" key="4">
    <source>
        <dbReference type="ARBA" id="ARBA00022989"/>
    </source>
</evidence>
<keyword evidence="8" id="KW-1185">Reference proteome</keyword>
<protein>
    <recommendedName>
        <fullName evidence="9">Caa(3)-type oxidase, subunit IV</fullName>
    </recommendedName>
</protein>
<evidence type="ECO:0000313" key="8">
    <source>
        <dbReference type="Proteomes" id="UP000003856"/>
    </source>
</evidence>
<evidence type="ECO:0000313" key="7">
    <source>
        <dbReference type="EMBL" id="EER58930.1"/>
    </source>
</evidence>
<reference evidence="7 8" key="1">
    <citation type="submission" date="2009-05" db="EMBL/GenBank/DDBJ databases">
        <title>The draft genome of Acidovorax delafieldii 2AN.</title>
        <authorList>
            <consortium name="US DOE Joint Genome Institute (JGI-PGF)"/>
            <person name="Lucas S."/>
            <person name="Copeland A."/>
            <person name="Lapidus A."/>
            <person name="Glavina del Rio T."/>
            <person name="Tice H."/>
            <person name="Bruce D."/>
            <person name="Goodwin L."/>
            <person name="Pitluck S."/>
            <person name="Larimer F."/>
            <person name="Land M.L."/>
            <person name="Hauser L."/>
            <person name="Shelobolina E.S."/>
            <person name="Picardal F."/>
            <person name="Roden E."/>
            <person name="Emerson D."/>
        </authorList>
    </citation>
    <scope>NUCLEOTIDE SEQUENCE [LARGE SCALE GENOMIC DNA]</scope>
    <source>
        <strain evidence="7 8">2AN</strain>
    </source>
</reference>
<keyword evidence="4 6" id="KW-1133">Transmembrane helix</keyword>
<dbReference type="OrthoDB" id="9181004at2"/>
<gene>
    <name evidence="7" type="ORF">AcdelDRAFT_3497</name>
</gene>
<dbReference type="EMBL" id="ACQT01000184">
    <property type="protein sequence ID" value="EER58930.1"/>
    <property type="molecule type" value="Genomic_DNA"/>
</dbReference>
<dbReference type="GO" id="GO:0005886">
    <property type="term" value="C:plasma membrane"/>
    <property type="evidence" value="ECO:0007669"/>
    <property type="project" value="UniProtKB-SubCell"/>
</dbReference>
<organism evidence="7 8">
    <name type="scientific">Acidovorax delafieldii 2AN</name>
    <dbReference type="NCBI Taxonomy" id="573060"/>
    <lineage>
        <taxon>Bacteria</taxon>
        <taxon>Pseudomonadati</taxon>
        <taxon>Pseudomonadota</taxon>
        <taxon>Betaproteobacteria</taxon>
        <taxon>Burkholderiales</taxon>
        <taxon>Comamonadaceae</taxon>
        <taxon>Acidovorax</taxon>
    </lineage>
</organism>
<feature type="transmembrane region" description="Helical" evidence="6">
    <location>
        <begin position="34"/>
        <end position="56"/>
    </location>
</feature>
<evidence type="ECO:0000256" key="3">
    <source>
        <dbReference type="ARBA" id="ARBA00022692"/>
    </source>
</evidence>
<comment type="caution">
    <text evidence="7">The sequence shown here is derived from an EMBL/GenBank/DDBJ whole genome shotgun (WGS) entry which is preliminary data.</text>
</comment>
<sequence length="89" mass="9743">MPVLSLAKVWAVLLAITAVTYWIGEAGLSGHGSIAPVLVMFGLAFAKGLLVSLEFLELRRAPALWRWLVVGWLALVLALIVLAYWISLR</sequence>
<evidence type="ECO:0008006" key="9">
    <source>
        <dbReference type="Google" id="ProtNLM"/>
    </source>
</evidence>
<accession>C5T9B7</accession>
<dbReference type="AlphaFoldDB" id="C5T9B7"/>
<comment type="subcellular location">
    <subcellularLocation>
        <location evidence="1">Cell membrane</location>
        <topology evidence="1">Multi-pass membrane protein</topology>
    </subcellularLocation>
</comment>
<evidence type="ECO:0000256" key="2">
    <source>
        <dbReference type="ARBA" id="ARBA00022475"/>
    </source>
</evidence>
<keyword evidence="3 6" id="KW-0812">Transmembrane</keyword>
<dbReference type="Pfam" id="PF03626">
    <property type="entry name" value="COX4_pro"/>
    <property type="match status" value="1"/>
</dbReference>
<dbReference type="InterPro" id="IPR005171">
    <property type="entry name" value="Cyt_c_oxidase_su4_prok"/>
</dbReference>
<evidence type="ECO:0000256" key="6">
    <source>
        <dbReference type="SAM" id="Phobius"/>
    </source>
</evidence>
<proteinExistence type="predicted"/>
<dbReference type="Proteomes" id="UP000003856">
    <property type="component" value="Unassembled WGS sequence"/>
</dbReference>
<dbReference type="RefSeq" id="WP_005799126.1">
    <property type="nucleotide sequence ID" value="NZ_ACQT01000184.1"/>
</dbReference>
<feature type="transmembrane region" description="Helical" evidence="6">
    <location>
        <begin position="63"/>
        <end position="86"/>
    </location>
</feature>
<name>C5T9B7_ACIDE</name>